<organism evidence="2 3">
    <name type="scientific">Paramecium pentaurelia</name>
    <dbReference type="NCBI Taxonomy" id="43138"/>
    <lineage>
        <taxon>Eukaryota</taxon>
        <taxon>Sar</taxon>
        <taxon>Alveolata</taxon>
        <taxon>Ciliophora</taxon>
        <taxon>Intramacronucleata</taxon>
        <taxon>Oligohymenophorea</taxon>
        <taxon>Peniculida</taxon>
        <taxon>Parameciidae</taxon>
        <taxon>Paramecium</taxon>
    </lineage>
</organism>
<feature type="coiled-coil region" evidence="1">
    <location>
        <begin position="104"/>
        <end position="160"/>
    </location>
</feature>
<dbReference type="OrthoDB" id="291854at2759"/>
<keyword evidence="3" id="KW-1185">Reference proteome</keyword>
<dbReference type="AlphaFoldDB" id="A0A8S1SKZ0"/>
<evidence type="ECO:0000256" key="1">
    <source>
        <dbReference type="SAM" id="Coils"/>
    </source>
</evidence>
<comment type="caution">
    <text evidence="2">The sequence shown here is derived from an EMBL/GenBank/DDBJ whole genome shotgun (WGS) entry which is preliminary data.</text>
</comment>
<reference evidence="2" key="1">
    <citation type="submission" date="2021-01" db="EMBL/GenBank/DDBJ databases">
        <authorList>
            <consortium name="Genoscope - CEA"/>
            <person name="William W."/>
        </authorList>
    </citation>
    <scope>NUCLEOTIDE SEQUENCE</scope>
</reference>
<proteinExistence type="predicted"/>
<evidence type="ECO:0000313" key="2">
    <source>
        <dbReference type="EMBL" id="CAD8139044.1"/>
    </source>
</evidence>
<gene>
    <name evidence="2" type="ORF">PPENT_87.1.T0070442</name>
</gene>
<protein>
    <submittedName>
        <fullName evidence="2">Uncharacterized protein</fullName>
    </submittedName>
</protein>
<dbReference type="EMBL" id="CAJJDO010000007">
    <property type="protein sequence ID" value="CAD8139044.1"/>
    <property type="molecule type" value="Genomic_DNA"/>
</dbReference>
<sequence length="176" mass="21024">MEIFNSIKKWPGIDQLNNVETEQDQKAEVDKLKEQCLFAKEFDVEKIVIKKIEMEKLIEALKFGCNKETGREEGQKFKKILENELNRKGIPQYLISKRDKKFELNEQQERILKEQKFHKELQKKGLDFFNLDKIGGCTSIKILKKNIIMDEEKLDEYRLNYNLNNMAKKNKMHVLR</sequence>
<dbReference type="Proteomes" id="UP000689195">
    <property type="component" value="Unassembled WGS sequence"/>
</dbReference>
<evidence type="ECO:0000313" key="3">
    <source>
        <dbReference type="Proteomes" id="UP000689195"/>
    </source>
</evidence>
<accession>A0A8S1SKZ0</accession>
<name>A0A8S1SKZ0_9CILI</name>
<keyword evidence="1" id="KW-0175">Coiled coil</keyword>